<organism evidence="6 7">
    <name type="scientific">Mesocestoides corti</name>
    <name type="common">Flatworm</name>
    <dbReference type="NCBI Taxonomy" id="53468"/>
    <lineage>
        <taxon>Eukaryota</taxon>
        <taxon>Metazoa</taxon>
        <taxon>Spiralia</taxon>
        <taxon>Lophotrochozoa</taxon>
        <taxon>Platyhelminthes</taxon>
        <taxon>Cestoda</taxon>
        <taxon>Eucestoda</taxon>
        <taxon>Cyclophyllidea</taxon>
        <taxon>Mesocestoididae</taxon>
        <taxon>Mesocestoides</taxon>
    </lineage>
</organism>
<comment type="similarity">
    <text evidence="2">Belongs to the TFIIA subunit 1 family.</text>
</comment>
<feature type="compositionally biased region" description="Acidic residues" evidence="5">
    <location>
        <begin position="474"/>
        <end position="500"/>
    </location>
</feature>
<evidence type="ECO:0000313" key="7">
    <source>
        <dbReference type="Proteomes" id="UP000267029"/>
    </source>
</evidence>
<dbReference type="PANTHER" id="PTHR12694:SF8">
    <property type="entry name" value="TRANSCRIPTION INITIATION FACTOR IIA SUBUNIT 1"/>
    <property type="match status" value="1"/>
</dbReference>
<evidence type="ECO:0000256" key="2">
    <source>
        <dbReference type="ARBA" id="ARBA00010059"/>
    </source>
</evidence>
<dbReference type="EMBL" id="UXSR01005555">
    <property type="protein sequence ID" value="VDD82687.1"/>
    <property type="molecule type" value="Genomic_DNA"/>
</dbReference>
<dbReference type="Pfam" id="PF03153">
    <property type="entry name" value="TFIIA"/>
    <property type="match status" value="1"/>
</dbReference>
<protein>
    <recommendedName>
        <fullName evidence="8">Transcription initiation factor IIA subunit 1</fullName>
    </recommendedName>
</protein>
<feature type="compositionally biased region" description="Acidic residues" evidence="5">
    <location>
        <begin position="256"/>
        <end position="268"/>
    </location>
</feature>
<dbReference type="STRING" id="53468.A0A0R3ULW0"/>
<gene>
    <name evidence="6" type="ORF">MCOS_LOCUS8690</name>
</gene>
<keyword evidence="7" id="KW-1185">Reference proteome</keyword>
<dbReference type="InterPro" id="IPR004855">
    <property type="entry name" value="TFIIA_asu/bsu"/>
</dbReference>
<evidence type="ECO:0000256" key="3">
    <source>
        <dbReference type="ARBA" id="ARBA00023163"/>
    </source>
</evidence>
<dbReference type="Gene3D" id="1.10.287.100">
    <property type="match status" value="1"/>
</dbReference>
<reference evidence="6 7" key="1">
    <citation type="submission" date="2018-10" db="EMBL/GenBank/DDBJ databases">
        <authorList>
            <consortium name="Pathogen Informatics"/>
        </authorList>
    </citation>
    <scope>NUCLEOTIDE SEQUENCE [LARGE SCALE GENOMIC DNA]</scope>
</reference>
<feature type="compositionally biased region" description="Polar residues" evidence="5">
    <location>
        <begin position="341"/>
        <end position="359"/>
    </location>
</feature>
<feature type="compositionally biased region" description="Acidic residues" evidence="5">
    <location>
        <begin position="374"/>
        <end position="391"/>
    </location>
</feature>
<evidence type="ECO:0000313" key="6">
    <source>
        <dbReference type="EMBL" id="VDD82687.1"/>
    </source>
</evidence>
<dbReference type="Proteomes" id="UP000267029">
    <property type="component" value="Unassembled WGS sequence"/>
</dbReference>
<name>A0A0R3ULW0_MESCO</name>
<comment type="subcellular location">
    <subcellularLocation>
        <location evidence="1">Nucleus</location>
    </subcellularLocation>
</comment>
<sequence length="547" mass="58674">MTDVAAFYNGIIEDVINGMKETFTQEGIDLEVLEELKKLWSSKLAESHVADPEPAAQSAVHYAQRLQAAQYQACVGQAGVSIPIARLPIQPNTIGQPSAMRTLAPIARPNAPLTTATVANLTPAQQPGIVIRSAVGAPTGARQPIVLAAALNPQQQATQPRLANPVSIAIRAPLQNAAGQTTIIGQPGLPSVNGVQTLSGIPGQNVQILQLGQQTFMVPFQFRPQLAGAQQLHQDATGTTVLQTQAFNRTQVDGGADSDFDDGDDDLDPYSVESSSLRPPVSVTTPRSVLSRPPGTVQPPQSQATIDDDDDDDEDMVVATPGVGMMTPDPGSVFVTGATIPRQQTGVKRQTSGLSTGGKQNAKRIRHSSRGDFGDDYDEGDDEDLDDEDEFGSVATMMTPAGQRLEGLAEDDPRSAPTSRRKQKTPSTTKKPDLVGTVSTPGGMKEETDDDHIPDLPPDDPSGHADPTIAAEEAAAEEEEDDDPLNSGDDVSDEEPESLFESENLVVCQYERVSRARSKWRFWLRDGIMKIRGRDHVFQKLIVEADW</sequence>
<dbReference type="Gene3D" id="2.30.18.10">
    <property type="entry name" value="Transcription factor IIA (TFIIA), beta-barrel domain"/>
    <property type="match status" value="1"/>
</dbReference>
<dbReference type="AlphaFoldDB" id="A0A0R3ULW0"/>
<dbReference type="GO" id="GO:0005672">
    <property type="term" value="C:transcription factor TFIIA complex"/>
    <property type="evidence" value="ECO:0007669"/>
    <property type="project" value="InterPro"/>
</dbReference>
<dbReference type="InterPro" id="IPR009088">
    <property type="entry name" value="TFIIA_b-brl"/>
</dbReference>
<dbReference type="GO" id="GO:0006367">
    <property type="term" value="P:transcription initiation at RNA polymerase II promoter"/>
    <property type="evidence" value="ECO:0007669"/>
    <property type="project" value="InterPro"/>
</dbReference>
<dbReference type="PANTHER" id="PTHR12694">
    <property type="entry name" value="TRANSCRIPTION INITIATION FACTOR IIA SUBUNIT 1"/>
    <property type="match status" value="1"/>
</dbReference>
<dbReference type="SUPFAM" id="SSF50784">
    <property type="entry name" value="Transcription factor IIA (TFIIA), beta-barrel domain"/>
    <property type="match status" value="1"/>
</dbReference>
<accession>A0A0R3ULW0</accession>
<feature type="region of interest" description="Disordered" evidence="5">
    <location>
        <begin position="249"/>
        <end position="316"/>
    </location>
</feature>
<keyword evidence="3" id="KW-0804">Transcription</keyword>
<keyword evidence="4" id="KW-0539">Nucleus</keyword>
<proteinExistence type="inferred from homology"/>
<evidence type="ECO:0000256" key="4">
    <source>
        <dbReference type="ARBA" id="ARBA00023242"/>
    </source>
</evidence>
<feature type="compositionally biased region" description="Acidic residues" evidence="5">
    <location>
        <begin position="306"/>
        <end position="316"/>
    </location>
</feature>
<dbReference type="CDD" id="cd07976">
    <property type="entry name" value="TFIIA_alpha_beta_like"/>
    <property type="match status" value="1"/>
</dbReference>
<evidence type="ECO:0008006" key="8">
    <source>
        <dbReference type="Google" id="ProtNLM"/>
    </source>
</evidence>
<dbReference type="SUPFAM" id="SSF47396">
    <property type="entry name" value="Transcription factor IIA (TFIIA), alpha-helical domain"/>
    <property type="match status" value="1"/>
</dbReference>
<evidence type="ECO:0000256" key="5">
    <source>
        <dbReference type="SAM" id="MobiDB-lite"/>
    </source>
</evidence>
<dbReference type="SMART" id="SM01371">
    <property type="entry name" value="TFIIA"/>
    <property type="match status" value="1"/>
</dbReference>
<feature type="region of interest" description="Disordered" evidence="5">
    <location>
        <begin position="339"/>
        <end position="500"/>
    </location>
</feature>
<dbReference type="OrthoDB" id="6275927at2759"/>
<evidence type="ECO:0000256" key="1">
    <source>
        <dbReference type="ARBA" id="ARBA00004123"/>
    </source>
</evidence>
<feature type="compositionally biased region" description="Polar residues" evidence="5">
    <location>
        <begin position="272"/>
        <end position="288"/>
    </location>
</feature>